<dbReference type="PANTHER" id="PTHR11604">
    <property type="entry name" value="PROFILIN"/>
    <property type="match status" value="1"/>
</dbReference>
<dbReference type="InterPro" id="IPR036140">
    <property type="entry name" value="PFN_sf"/>
</dbReference>
<sequence>MSGWDDYIKILTGSAECIKKGAIISQDGDLWAKSADFNATADELEKLASQFCNYKDVPQTGIVLEGTKFIVPWTEENLIFGKKMKQGVFAGKTAK</sequence>
<dbReference type="InterPro" id="IPR005455">
    <property type="entry name" value="PFN_euk"/>
</dbReference>
<dbReference type="Gene3D" id="3.30.450.30">
    <property type="entry name" value="Dynein light chain 2a, cytoplasmic"/>
    <property type="match status" value="1"/>
</dbReference>
<dbReference type="Pfam" id="PF00235">
    <property type="entry name" value="Profilin"/>
    <property type="match status" value="1"/>
</dbReference>
<keyword evidence="2" id="KW-0009">Actin-binding</keyword>
<evidence type="ECO:0000313" key="4">
    <source>
        <dbReference type="WBParaSite" id="nRc.2.0.1.t45354-RA"/>
    </source>
</evidence>
<name>A0A915L2J6_ROMCU</name>
<dbReference type="PANTHER" id="PTHR11604:SF6">
    <property type="entry name" value="PROFILIN-1"/>
    <property type="match status" value="1"/>
</dbReference>
<comment type="similarity">
    <text evidence="1 2">Belongs to the profilin family.</text>
</comment>
<evidence type="ECO:0000256" key="1">
    <source>
        <dbReference type="ARBA" id="ARBA00010058"/>
    </source>
</evidence>
<proteinExistence type="inferred from homology"/>
<protein>
    <recommendedName>
        <fullName evidence="2">Profilin</fullName>
    </recommendedName>
</protein>
<dbReference type="SUPFAM" id="SSF55770">
    <property type="entry name" value="Profilin (actin-binding protein)"/>
    <property type="match status" value="1"/>
</dbReference>
<reference evidence="4" key="1">
    <citation type="submission" date="2022-11" db="UniProtKB">
        <authorList>
            <consortium name="WormBaseParasite"/>
        </authorList>
    </citation>
    <scope>IDENTIFICATION</scope>
</reference>
<accession>A0A915L2J6</accession>
<dbReference type="AlphaFoldDB" id="A0A915L2J6"/>
<dbReference type="WBParaSite" id="nRc.2.0.1.t45354-RA">
    <property type="protein sequence ID" value="nRc.2.0.1.t45354-RA"/>
    <property type="gene ID" value="nRc.2.0.1.g45354"/>
</dbReference>
<dbReference type="Proteomes" id="UP000887565">
    <property type="component" value="Unplaced"/>
</dbReference>
<dbReference type="SMART" id="SM00392">
    <property type="entry name" value="PROF"/>
    <property type="match status" value="1"/>
</dbReference>
<keyword evidence="3" id="KW-1185">Reference proteome</keyword>
<evidence type="ECO:0000256" key="2">
    <source>
        <dbReference type="RuleBase" id="RU003909"/>
    </source>
</evidence>
<dbReference type="InterPro" id="IPR048278">
    <property type="entry name" value="PFN"/>
</dbReference>
<dbReference type="GO" id="GO:0003785">
    <property type="term" value="F:actin monomer binding"/>
    <property type="evidence" value="ECO:0007669"/>
    <property type="project" value="TreeGrafter"/>
</dbReference>
<evidence type="ECO:0000313" key="3">
    <source>
        <dbReference type="Proteomes" id="UP000887565"/>
    </source>
</evidence>
<organism evidence="3 4">
    <name type="scientific">Romanomermis culicivorax</name>
    <name type="common">Nematode worm</name>
    <dbReference type="NCBI Taxonomy" id="13658"/>
    <lineage>
        <taxon>Eukaryota</taxon>
        <taxon>Metazoa</taxon>
        <taxon>Ecdysozoa</taxon>
        <taxon>Nematoda</taxon>
        <taxon>Enoplea</taxon>
        <taxon>Dorylaimia</taxon>
        <taxon>Mermithida</taxon>
        <taxon>Mermithoidea</taxon>
        <taxon>Mermithidae</taxon>
        <taxon>Romanomermis</taxon>
    </lineage>
</organism>
<dbReference type="GO" id="GO:0005938">
    <property type="term" value="C:cell cortex"/>
    <property type="evidence" value="ECO:0007669"/>
    <property type="project" value="TreeGrafter"/>
</dbReference>